<dbReference type="PANTHER" id="PTHR11662">
    <property type="entry name" value="SOLUTE CARRIER FAMILY 17"/>
    <property type="match status" value="1"/>
</dbReference>
<feature type="transmembrane region" description="Helical" evidence="7">
    <location>
        <begin position="281"/>
        <end position="299"/>
    </location>
</feature>
<feature type="transmembrane region" description="Helical" evidence="7">
    <location>
        <begin position="96"/>
        <end position="116"/>
    </location>
</feature>
<keyword evidence="6 7" id="KW-0472">Membrane</keyword>
<evidence type="ECO:0000259" key="8">
    <source>
        <dbReference type="PROSITE" id="PS50850"/>
    </source>
</evidence>
<keyword evidence="4" id="KW-0769">Symport</keyword>
<name>A0A5E4M6N3_9HEMI</name>
<dbReference type="OrthoDB" id="2985014at2759"/>
<dbReference type="Pfam" id="PF07690">
    <property type="entry name" value="MFS_1"/>
    <property type="match status" value="1"/>
</dbReference>
<dbReference type="SUPFAM" id="SSF103473">
    <property type="entry name" value="MFS general substrate transporter"/>
    <property type="match status" value="1"/>
</dbReference>
<evidence type="ECO:0000256" key="6">
    <source>
        <dbReference type="ARBA" id="ARBA00023136"/>
    </source>
</evidence>
<feature type="transmembrane region" description="Helical" evidence="7">
    <location>
        <begin position="448"/>
        <end position="467"/>
    </location>
</feature>
<feature type="transmembrane region" description="Helical" evidence="7">
    <location>
        <begin position="381"/>
        <end position="402"/>
    </location>
</feature>
<feature type="transmembrane region" description="Helical" evidence="7">
    <location>
        <begin position="414"/>
        <end position="433"/>
    </location>
</feature>
<dbReference type="AlphaFoldDB" id="A0A5E4M6N3"/>
<reference evidence="9 10" key="1">
    <citation type="submission" date="2019-08" db="EMBL/GenBank/DDBJ databases">
        <authorList>
            <person name="Alioto T."/>
            <person name="Alioto T."/>
            <person name="Gomez Garrido J."/>
        </authorList>
    </citation>
    <scope>NUCLEOTIDE SEQUENCE [LARGE SCALE GENOMIC DNA]</scope>
</reference>
<dbReference type="GO" id="GO:0016020">
    <property type="term" value="C:membrane"/>
    <property type="evidence" value="ECO:0007669"/>
    <property type="project" value="UniProtKB-SubCell"/>
</dbReference>
<keyword evidence="5 7" id="KW-1133">Transmembrane helix</keyword>
<evidence type="ECO:0000256" key="5">
    <source>
        <dbReference type="ARBA" id="ARBA00022989"/>
    </source>
</evidence>
<dbReference type="InterPro" id="IPR011701">
    <property type="entry name" value="MFS"/>
</dbReference>
<dbReference type="InterPro" id="IPR036259">
    <property type="entry name" value="MFS_trans_sf"/>
</dbReference>
<dbReference type="GO" id="GO:0015293">
    <property type="term" value="F:symporter activity"/>
    <property type="evidence" value="ECO:0007669"/>
    <property type="project" value="UniProtKB-KW"/>
</dbReference>
<feature type="transmembrane region" description="Helical" evidence="7">
    <location>
        <begin position="319"/>
        <end position="344"/>
    </location>
</feature>
<dbReference type="FunFam" id="1.20.1250.20:FF:000003">
    <property type="entry name" value="Solute carrier family 17 member 3"/>
    <property type="match status" value="1"/>
</dbReference>
<keyword evidence="10" id="KW-1185">Reference proteome</keyword>
<evidence type="ECO:0000256" key="4">
    <source>
        <dbReference type="ARBA" id="ARBA00022847"/>
    </source>
</evidence>
<evidence type="ECO:0000256" key="1">
    <source>
        <dbReference type="ARBA" id="ARBA00004141"/>
    </source>
</evidence>
<proteinExistence type="predicted"/>
<feature type="transmembrane region" description="Helical" evidence="7">
    <location>
        <begin position="123"/>
        <end position="143"/>
    </location>
</feature>
<evidence type="ECO:0000313" key="9">
    <source>
        <dbReference type="EMBL" id="VVC25038.1"/>
    </source>
</evidence>
<gene>
    <name evidence="9" type="ORF">CINCED_3A019752</name>
</gene>
<keyword evidence="2" id="KW-0813">Transport</keyword>
<dbReference type="EMBL" id="CABPRJ010000008">
    <property type="protein sequence ID" value="VVC25038.1"/>
    <property type="molecule type" value="Genomic_DNA"/>
</dbReference>
<accession>A0A5E4M6N3</accession>
<dbReference type="InterPro" id="IPR020846">
    <property type="entry name" value="MFS_dom"/>
</dbReference>
<keyword evidence="3 7" id="KW-0812">Transmembrane</keyword>
<feature type="transmembrane region" description="Helical" evidence="7">
    <location>
        <begin position="12"/>
        <end position="36"/>
    </location>
</feature>
<dbReference type="GO" id="GO:0006820">
    <property type="term" value="P:monoatomic anion transport"/>
    <property type="evidence" value="ECO:0007669"/>
    <property type="project" value="TreeGrafter"/>
</dbReference>
<feature type="transmembrane region" description="Helical" evidence="7">
    <location>
        <begin position="149"/>
        <end position="172"/>
    </location>
</feature>
<feature type="transmembrane region" description="Helical" evidence="7">
    <location>
        <begin position="217"/>
        <end position="237"/>
    </location>
</feature>
<protein>
    <submittedName>
        <fullName evidence="9">Major facilitator superfamily,Major facilitator superfamily domain</fullName>
    </submittedName>
</protein>
<sequence length="507" mass="55730">MKIHPRHVSQRWVLAVMGMLGMTMAYMMRACLGITLTQMVKPVLTGSGLQINISSEKSEQNYCPMPDDFGMSNRTAAVVAVDSSERFDWDEKTQGMVLSAFFYGYIITHLPFGILVQNIGGKFIMGFGLLFSAIFTLMTPTVARMGSTPLIIVRFIEGLGEGAVFPSMFMLLARWAPPEEKGMLSTLVFAGITVGNIFGNLLSGFIIHYVPGGWPNVFYFFGSITIVWFVFWCMLVYNDPKSHPLISDAELEYLQNSIGSLERKKDLPDTPWKSILTSGPLWAAIISGIGADWGGYTIGSDLPKYMNDVLHFSVTENGVLSSILYLVQWTMMVLSGILADLLVSKRVMGITAVRKTYAIIGTFGPGLGVVCASFIGCNKMMAILCFTVSMALWGFCVSSICINPLDLSPNYASTLIALANSIGCLSGMASPYITGLLVPNRTLLEWRLVFWTMLIIMTSTSVIYVLFGSGEVQTWNDPAENDCPRIKENSKSGELSVEHMDVNNIVD</sequence>
<feature type="transmembrane region" description="Helical" evidence="7">
    <location>
        <begin position="184"/>
        <end position="211"/>
    </location>
</feature>
<evidence type="ECO:0000256" key="3">
    <source>
        <dbReference type="ARBA" id="ARBA00022692"/>
    </source>
</evidence>
<dbReference type="PROSITE" id="PS50850">
    <property type="entry name" value="MFS"/>
    <property type="match status" value="1"/>
</dbReference>
<dbReference type="Proteomes" id="UP000325440">
    <property type="component" value="Unassembled WGS sequence"/>
</dbReference>
<dbReference type="PANTHER" id="PTHR11662:SF415">
    <property type="entry name" value="AT30085P-RELATED"/>
    <property type="match status" value="1"/>
</dbReference>
<evidence type="ECO:0000256" key="2">
    <source>
        <dbReference type="ARBA" id="ARBA00022448"/>
    </source>
</evidence>
<evidence type="ECO:0000313" key="10">
    <source>
        <dbReference type="Proteomes" id="UP000325440"/>
    </source>
</evidence>
<dbReference type="InterPro" id="IPR050382">
    <property type="entry name" value="MFS_Na/Anion_cotransporter"/>
</dbReference>
<comment type="subcellular location">
    <subcellularLocation>
        <location evidence="1">Membrane</location>
        <topology evidence="1">Multi-pass membrane protein</topology>
    </subcellularLocation>
</comment>
<feature type="transmembrane region" description="Helical" evidence="7">
    <location>
        <begin position="356"/>
        <end position="375"/>
    </location>
</feature>
<feature type="domain" description="Major facilitator superfamily (MFS) profile" evidence="8">
    <location>
        <begin position="26"/>
        <end position="473"/>
    </location>
</feature>
<dbReference type="Gene3D" id="1.20.1250.20">
    <property type="entry name" value="MFS general substrate transporter like domains"/>
    <property type="match status" value="2"/>
</dbReference>
<organism evidence="9 10">
    <name type="scientific">Cinara cedri</name>
    <dbReference type="NCBI Taxonomy" id="506608"/>
    <lineage>
        <taxon>Eukaryota</taxon>
        <taxon>Metazoa</taxon>
        <taxon>Ecdysozoa</taxon>
        <taxon>Arthropoda</taxon>
        <taxon>Hexapoda</taxon>
        <taxon>Insecta</taxon>
        <taxon>Pterygota</taxon>
        <taxon>Neoptera</taxon>
        <taxon>Paraneoptera</taxon>
        <taxon>Hemiptera</taxon>
        <taxon>Sternorrhyncha</taxon>
        <taxon>Aphidomorpha</taxon>
        <taxon>Aphidoidea</taxon>
        <taxon>Aphididae</taxon>
        <taxon>Lachninae</taxon>
        <taxon>Cinara</taxon>
    </lineage>
</organism>
<evidence type="ECO:0000256" key="7">
    <source>
        <dbReference type="SAM" id="Phobius"/>
    </source>
</evidence>
<dbReference type="CDD" id="cd17318">
    <property type="entry name" value="MFS_SLC17"/>
    <property type="match status" value="1"/>
</dbReference>